<reference evidence="1" key="1">
    <citation type="journal article" date="2014" name="Int. J. Syst. Evol. Microbiol.">
        <title>Complete genome sequence of Corynebacterium casei LMG S-19264T (=DSM 44701T), isolated from a smear-ripened cheese.</title>
        <authorList>
            <consortium name="US DOE Joint Genome Institute (JGI-PGF)"/>
            <person name="Walter F."/>
            <person name="Albersmeier A."/>
            <person name="Kalinowski J."/>
            <person name="Ruckert C."/>
        </authorList>
    </citation>
    <scope>NUCLEOTIDE SEQUENCE</scope>
    <source>
        <strain evidence="1">JCM 19596</strain>
    </source>
</reference>
<dbReference type="Gene3D" id="3.90.1140.10">
    <property type="entry name" value="Cyclic phosphodiesterase"/>
    <property type="match status" value="1"/>
</dbReference>
<evidence type="ECO:0000313" key="1">
    <source>
        <dbReference type="EMBL" id="GGL46702.1"/>
    </source>
</evidence>
<dbReference type="EMBL" id="BMPG01000001">
    <property type="protein sequence ID" value="GGL46702.1"/>
    <property type="molecule type" value="Genomic_DNA"/>
</dbReference>
<evidence type="ECO:0008006" key="3">
    <source>
        <dbReference type="Google" id="ProtNLM"/>
    </source>
</evidence>
<dbReference type="AlphaFoldDB" id="A0A830FH47"/>
<dbReference type="SUPFAM" id="SSF55144">
    <property type="entry name" value="LigT-like"/>
    <property type="match status" value="1"/>
</dbReference>
<accession>A0A830FH47</accession>
<evidence type="ECO:0000313" key="2">
    <source>
        <dbReference type="Proteomes" id="UP000607197"/>
    </source>
</evidence>
<gene>
    <name evidence="1" type="ORF">GCM10009039_01330</name>
</gene>
<comment type="caution">
    <text evidence="1">The sequence shown here is derived from an EMBL/GenBank/DDBJ whole genome shotgun (WGS) entry which is preliminary data.</text>
</comment>
<dbReference type="RefSeq" id="WP_188974810.1">
    <property type="nucleotide sequence ID" value="NZ_BMPG01000001.1"/>
</dbReference>
<reference evidence="1" key="2">
    <citation type="submission" date="2020-09" db="EMBL/GenBank/DDBJ databases">
        <authorList>
            <person name="Sun Q."/>
            <person name="Ohkuma M."/>
        </authorList>
    </citation>
    <scope>NUCLEOTIDE SEQUENCE</scope>
    <source>
        <strain evidence="1">JCM 19596</strain>
    </source>
</reference>
<dbReference type="InterPro" id="IPR009097">
    <property type="entry name" value="Cyclic_Pdiesterase"/>
</dbReference>
<sequence>MYSLNAPLPGEVRSLVRDLRPALVGFDRIRQHHSLLLKRLDADTRRDYLRAAERAKAALRDTAAPFEVRISRCGVFSDPHRGPGPLVYLAVESPELLRLHRHLAAELGTVEHLEGDDYTPHVTLARDGPQDAVDRVLAADFEPVTWAVSELQLYDARHHERIEAIPLPA</sequence>
<proteinExistence type="predicted"/>
<dbReference type="Pfam" id="PF13563">
    <property type="entry name" value="2_5_RNA_ligase2"/>
    <property type="match status" value="1"/>
</dbReference>
<protein>
    <recommendedName>
        <fullName evidence="3">Phosphoesterase</fullName>
    </recommendedName>
</protein>
<organism evidence="1 2">
    <name type="scientific">Halocalculus aciditolerans</name>
    <dbReference type="NCBI Taxonomy" id="1383812"/>
    <lineage>
        <taxon>Archaea</taxon>
        <taxon>Methanobacteriati</taxon>
        <taxon>Methanobacteriota</taxon>
        <taxon>Stenosarchaea group</taxon>
        <taxon>Halobacteria</taxon>
        <taxon>Halobacteriales</taxon>
        <taxon>Halobacteriaceae</taxon>
        <taxon>Halocalculus</taxon>
    </lineage>
</organism>
<keyword evidence="2" id="KW-1185">Reference proteome</keyword>
<name>A0A830FH47_9EURY</name>
<dbReference type="Proteomes" id="UP000607197">
    <property type="component" value="Unassembled WGS sequence"/>
</dbReference>
<dbReference type="OrthoDB" id="200286at2157"/>